<dbReference type="Proteomes" id="UP000016933">
    <property type="component" value="Unassembled WGS sequence"/>
</dbReference>
<name>N1PMJ5_DOTSN</name>
<gene>
    <name evidence="1" type="ORF">DOTSEDRAFT_73514</name>
</gene>
<dbReference type="EMBL" id="KB446541">
    <property type="protein sequence ID" value="EME42730.1"/>
    <property type="molecule type" value="Genomic_DNA"/>
</dbReference>
<accession>N1PMJ5</accession>
<dbReference type="HOGENOM" id="CLU_2333595_0_0_1"/>
<organism evidence="1 2">
    <name type="scientific">Dothistroma septosporum (strain NZE10 / CBS 128990)</name>
    <name type="common">Red band needle blight fungus</name>
    <name type="synonym">Mycosphaerella pini</name>
    <dbReference type="NCBI Taxonomy" id="675120"/>
    <lineage>
        <taxon>Eukaryota</taxon>
        <taxon>Fungi</taxon>
        <taxon>Dikarya</taxon>
        <taxon>Ascomycota</taxon>
        <taxon>Pezizomycotina</taxon>
        <taxon>Dothideomycetes</taxon>
        <taxon>Dothideomycetidae</taxon>
        <taxon>Mycosphaerellales</taxon>
        <taxon>Mycosphaerellaceae</taxon>
        <taxon>Dothistroma</taxon>
    </lineage>
</organism>
<dbReference type="AlphaFoldDB" id="N1PMJ5"/>
<reference evidence="1 2" key="2">
    <citation type="journal article" date="2012" name="PLoS Pathog.">
        <title>Diverse lifestyles and strategies of plant pathogenesis encoded in the genomes of eighteen Dothideomycetes fungi.</title>
        <authorList>
            <person name="Ohm R.A."/>
            <person name="Feau N."/>
            <person name="Henrissat B."/>
            <person name="Schoch C.L."/>
            <person name="Horwitz B.A."/>
            <person name="Barry K.W."/>
            <person name="Condon B.J."/>
            <person name="Copeland A.C."/>
            <person name="Dhillon B."/>
            <person name="Glaser F."/>
            <person name="Hesse C.N."/>
            <person name="Kosti I."/>
            <person name="LaButti K."/>
            <person name="Lindquist E.A."/>
            <person name="Lucas S."/>
            <person name="Salamov A.A."/>
            <person name="Bradshaw R.E."/>
            <person name="Ciuffetti L."/>
            <person name="Hamelin R.C."/>
            <person name="Kema G.H.J."/>
            <person name="Lawrence C."/>
            <person name="Scott J.A."/>
            <person name="Spatafora J.W."/>
            <person name="Turgeon B.G."/>
            <person name="de Wit P.J.G.M."/>
            <person name="Zhong S."/>
            <person name="Goodwin S.B."/>
            <person name="Grigoriev I.V."/>
        </authorList>
    </citation>
    <scope>NUCLEOTIDE SEQUENCE [LARGE SCALE GENOMIC DNA]</scope>
    <source>
        <strain evidence="2">NZE10 / CBS 128990</strain>
    </source>
</reference>
<keyword evidence="2" id="KW-1185">Reference proteome</keyword>
<sequence>MLSLIDRTTLQICTDFKRTWYCATAPRTGRRYGYIRHDSKQLCEPRQSVDYILSATLNPPARTVNLPSCPPVYPHHYYAPLESPLSSAEYIAYNMIRE</sequence>
<protein>
    <submittedName>
        <fullName evidence="1">Uncharacterized protein</fullName>
    </submittedName>
</protein>
<proteinExistence type="predicted"/>
<evidence type="ECO:0000313" key="1">
    <source>
        <dbReference type="EMBL" id="EME42730.1"/>
    </source>
</evidence>
<reference evidence="2" key="1">
    <citation type="journal article" date="2012" name="PLoS Genet.">
        <title>The genomes of the fungal plant pathogens Cladosporium fulvum and Dothistroma septosporum reveal adaptation to different hosts and lifestyles but also signatures of common ancestry.</title>
        <authorList>
            <person name="de Wit P.J.G.M."/>
            <person name="van der Burgt A."/>
            <person name="Oekmen B."/>
            <person name="Stergiopoulos I."/>
            <person name="Abd-Elsalam K.A."/>
            <person name="Aerts A.L."/>
            <person name="Bahkali A.H."/>
            <person name="Beenen H.G."/>
            <person name="Chettri P."/>
            <person name="Cox M.P."/>
            <person name="Datema E."/>
            <person name="de Vries R.P."/>
            <person name="Dhillon B."/>
            <person name="Ganley A.R."/>
            <person name="Griffiths S.A."/>
            <person name="Guo Y."/>
            <person name="Hamelin R.C."/>
            <person name="Henrissat B."/>
            <person name="Kabir M.S."/>
            <person name="Jashni M.K."/>
            <person name="Kema G."/>
            <person name="Klaubauf S."/>
            <person name="Lapidus A."/>
            <person name="Levasseur A."/>
            <person name="Lindquist E."/>
            <person name="Mehrabi R."/>
            <person name="Ohm R.A."/>
            <person name="Owen T.J."/>
            <person name="Salamov A."/>
            <person name="Schwelm A."/>
            <person name="Schijlen E."/>
            <person name="Sun H."/>
            <person name="van den Burg H.A."/>
            <person name="van Ham R.C.H.J."/>
            <person name="Zhang S."/>
            <person name="Goodwin S.B."/>
            <person name="Grigoriev I.V."/>
            <person name="Collemare J."/>
            <person name="Bradshaw R.E."/>
        </authorList>
    </citation>
    <scope>NUCLEOTIDE SEQUENCE [LARGE SCALE GENOMIC DNA]</scope>
    <source>
        <strain evidence="2">NZE10 / CBS 128990</strain>
    </source>
</reference>
<evidence type="ECO:0000313" key="2">
    <source>
        <dbReference type="Proteomes" id="UP000016933"/>
    </source>
</evidence>